<evidence type="ECO:0000313" key="3">
    <source>
        <dbReference type="Proteomes" id="UP001437256"/>
    </source>
</evidence>
<organism evidence="2 3">
    <name type="scientific">Marasmius tenuissimus</name>
    <dbReference type="NCBI Taxonomy" id="585030"/>
    <lineage>
        <taxon>Eukaryota</taxon>
        <taxon>Fungi</taxon>
        <taxon>Dikarya</taxon>
        <taxon>Basidiomycota</taxon>
        <taxon>Agaricomycotina</taxon>
        <taxon>Agaricomycetes</taxon>
        <taxon>Agaricomycetidae</taxon>
        <taxon>Agaricales</taxon>
        <taxon>Marasmiineae</taxon>
        <taxon>Marasmiaceae</taxon>
        <taxon>Marasmius</taxon>
    </lineage>
</organism>
<protein>
    <submittedName>
        <fullName evidence="2">Uncharacterized protein</fullName>
    </submittedName>
</protein>
<gene>
    <name evidence="2" type="ORF">AAF712_016034</name>
</gene>
<comment type="caution">
    <text evidence="2">The sequence shown here is derived from an EMBL/GenBank/DDBJ whole genome shotgun (WGS) entry which is preliminary data.</text>
</comment>
<feature type="region of interest" description="Disordered" evidence="1">
    <location>
        <begin position="215"/>
        <end position="379"/>
    </location>
</feature>
<keyword evidence="3" id="KW-1185">Reference proteome</keyword>
<feature type="compositionally biased region" description="Polar residues" evidence="1">
    <location>
        <begin position="32"/>
        <end position="51"/>
    </location>
</feature>
<name>A0ABR2ZA32_9AGAR</name>
<dbReference type="Proteomes" id="UP001437256">
    <property type="component" value="Unassembled WGS sequence"/>
</dbReference>
<proteinExistence type="predicted"/>
<feature type="compositionally biased region" description="Polar residues" evidence="1">
    <location>
        <begin position="317"/>
        <end position="327"/>
    </location>
</feature>
<feature type="compositionally biased region" description="Low complexity" evidence="1">
    <location>
        <begin position="251"/>
        <end position="274"/>
    </location>
</feature>
<reference evidence="2 3" key="1">
    <citation type="submission" date="2024-05" db="EMBL/GenBank/DDBJ databases">
        <title>A draft genome resource for the thread blight pathogen Marasmius tenuissimus strain MS-2.</title>
        <authorList>
            <person name="Yulfo-Soto G.E."/>
            <person name="Baruah I.K."/>
            <person name="Amoako-Attah I."/>
            <person name="Bukari Y."/>
            <person name="Meinhardt L.W."/>
            <person name="Bailey B.A."/>
            <person name="Cohen S.P."/>
        </authorList>
    </citation>
    <scope>NUCLEOTIDE SEQUENCE [LARGE SCALE GENOMIC DNA]</scope>
    <source>
        <strain evidence="2 3">MS-2</strain>
    </source>
</reference>
<accession>A0ABR2ZA32</accession>
<sequence>MTQSTEYSVEEYSAAELKVFDQVMEENRASGRCSTPIDTGSAATVTQQSSLSPWKRCLNLREGAPSGLRRVAEERARSAAEEQAQAATEDVPHTVVHHPPHHQLSESPGPFGAHPAMYTHPPHHLHSESPSAIASHPPHNYRQSASPGPYTAHPGVQPGFLLNSPNTGDQLTYLAPHHGPQSHHGPQPMNMNGGYSYHPHPQPYLQSYRYVQPYNPQNSMLPPHGAATPVPPMGLTSVSQLTPTQQDPGATSLPPVSPMTSTVSAPPTTPTVMPELIPPSVTATSPDISLSSQAPTTADPSPPSRAPVSLTPASAALPSTSQVSGSATDIPAPDEATSDSDDGVEEDPMLGSKGLPGLNEVGEEPPKVRGLRQNGQEIR</sequence>
<feature type="compositionally biased region" description="Polar residues" evidence="1">
    <location>
        <begin position="281"/>
        <end position="299"/>
    </location>
</feature>
<feature type="compositionally biased region" description="Basic and acidic residues" evidence="1">
    <location>
        <begin position="70"/>
        <end position="80"/>
    </location>
</feature>
<feature type="region of interest" description="Disordered" evidence="1">
    <location>
        <begin position="31"/>
        <end position="51"/>
    </location>
</feature>
<evidence type="ECO:0000256" key="1">
    <source>
        <dbReference type="SAM" id="MobiDB-lite"/>
    </source>
</evidence>
<feature type="region of interest" description="Disordered" evidence="1">
    <location>
        <begin position="64"/>
        <end position="163"/>
    </location>
</feature>
<feature type="compositionally biased region" description="Acidic residues" evidence="1">
    <location>
        <begin position="336"/>
        <end position="348"/>
    </location>
</feature>
<feature type="compositionally biased region" description="Polar residues" evidence="1">
    <location>
        <begin position="236"/>
        <end position="249"/>
    </location>
</feature>
<evidence type="ECO:0000313" key="2">
    <source>
        <dbReference type="EMBL" id="KAL0057327.1"/>
    </source>
</evidence>
<dbReference type="EMBL" id="JBBXMP010000585">
    <property type="protein sequence ID" value="KAL0057327.1"/>
    <property type="molecule type" value="Genomic_DNA"/>
</dbReference>